<dbReference type="Pfam" id="PF13714">
    <property type="entry name" value="PEP_mutase"/>
    <property type="match status" value="1"/>
</dbReference>
<dbReference type="InterPro" id="IPR040442">
    <property type="entry name" value="Pyrv_kinase-like_dom_sf"/>
</dbReference>
<dbReference type="Proteomes" id="UP000544331">
    <property type="component" value="Unassembled WGS sequence"/>
</dbReference>
<reference evidence="1 2" key="1">
    <citation type="submission" date="2020-05" db="EMBL/GenBank/DDBJ databases">
        <title>Identification and distribution of gene clusters putatively required for synthesis of sphingolipid metabolism inhibitors in phylogenetically diverse species of the filamentous fungus Fusarium.</title>
        <authorList>
            <person name="Kim H.-S."/>
            <person name="Busman M."/>
            <person name="Brown D.W."/>
            <person name="Divon H."/>
            <person name="Uhlig S."/>
            <person name="Proctor R.H."/>
        </authorList>
    </citation>
    <scope>NUCLEOTIDE SEQUENCE [LARGE SCALE GENOMIC DNA]</scope>
    <source>
        <strain evidence="1 2">NRRL 66235</strain>
    </source>
</reference>
<accession>A0A8H5YRI0</accession>
<dbReference type="InterPro" id="IPR015813">
    <property type="entry name" value="Pyrv/PenolPyrv_kinase-like_dom"/>
</dbReference>
<protein>
    <submittedName>
        <fullName evidence="1">C6 transcription factor</fullName>
    </submittedName>
</protein>
<evidence type="ECO:0000313" key="1">
    <source>
        <dbReference type="EMBL" id="KAF5717560.1"/>
    </source>
</evidence>
<keyword evidence="2" id="KW-1185">Reference proteome</keyword>
<evidence type="ECO:0000313" key="2">
    <source>
        <dbReference type="Proteomes" id="UP000544331"/>
    </source>
</evidence>
<dbReference type="AlphaFoldDB" id="A0A8H5YRI0"/>
<gene>
    <name evidence="1" type="ORF">FMUND_5721</name>
</gene>
<name>A0A8H5YRI0_9HYPO</name>
<dbReference type="SUPFAM" id="SSF51621">
    <property type="entry name" value="Phosphoenolpyruvate/pyruvate domain"/>
    <property type="match status" value="1"/>
</dbReference>
<proteinExistence type="predicted"/>
<sequence length="128" mass="13545">MVLSLSSEASKTVKSIATASWAFAASLGIDDEELTMEQNLASIRNLAATVASAVTQVIQVGAHGVNIEDNIPARGIEQGIEHSLHPLSEQIRRLQLAVRAAADGGLPDFAINAHCDVFALKDDLNLDN</sequence>
<organism evidence="1 2">
    <name type="scientific">Fusarium mundagurra</name>
    <dbReference type="NCBI Taxonomy" id="1567541"/>
    <lineage>
        <taxon>Eukaryota</taxon>
        <taxon>Fungi</taxon>
        <taxon>Dikarya</taxon>
        <taxon>Ascomycota</taxon>
        <taxon>Pezizomycotina</taxon>
        <taxon>Sordariomycetes</taxon>
        <taxon>Hypocreomycetidae</taxon>
        <taxon>Hypocreales</taxon>
        <taxon>Nectriaceae</taxon>
        <taxon>Fusarium</taxon>
        <taxon>Fusarium fujikuroi species complex</taxon>
    </lineage>
</organism>
<comment type="caution">
    <text evidence="1">The sequence shown here is derived from an EMBL/GenBank/DDBJ whole genome shotgun (WGS) entry which is preliminary data.</text>
</comment>
<dbReference type="OrthoDB" id="429143at2759"/>
<dbReference type="EMBL" id="JAAOAN010000186">
    <property type="protein sequence ID" value="KAF5717560.1"/>
    <property type="molecule type" value="Genomic_DNA"/>
</dbReference>
<dbReference type="Gene3D" id="3.20.20.60">
    <property type="entry name" value="Phosphoenolpyruvate-binding domains"/>
    <property type="match status" value="1"/>
</dbReference>
<dbReference type="GO" id="GO:0003824">
    <property type="term" value="F:catalytic activity"/>
    <property type="evidence" value="ECO:0007669"/>
    <property type="project" value="InterPro"/>
</dbReference>